<evidence type="ECO:0000313" key="2">
    <source>
        <dbReference type="Proteomes" id="UP000253606"/>
    </source>
</evidence>
<dbReference type="Proteomes" id="UP000253606">
    <property type="component" value="Chromosome"/>
</dbReference>
<evidence type="ECO:0008006" key="3">
    <source>
        <dbReference type="Google" id="ProtNLM"/>
    </source>
</evidence>
<dbReference type="OrthoDB" id="9769293at2"/>
<reference evidence="1 2" key="1">
    <citation type="journal article" date="2018" name="Front. Microbiol.">
        <title>Hydrolytic Capabilities as a Key to Environmental Success: Chitinolytic and Cellulolytic Acidobacteria From Acidic Sub-arctic Soils and Boreal Peatlands.</title>
        <authorList>
            <person name="Belova S.E."/>
            <person name="Ravin N.V."/>
            <person name="Pankratov T.A."/>
            <person name="Rakitin A.L."/>
            <person name="Ivanova A.A."/>
            <person name="Beletsky A.V."/>
            <person name="Mardanov A.V."/>
            <person name="Sinninghe Damste J.S."/>
            <person name="Dedysh S.N."/>
        </authorList>
    </citation>
    <scope>NUCLEOTIDE SEQUENCE [LARGE SCALE GENOMIC DNA]</scope>
    <source>
        <strain evidence="1 2">SBC82</strain>
    </source>
</reference>
<name>A0A2Z5FTK5_9BACT</name>
<dbReference type="SUPFAM" id="SSF110849">
    <property type="entry name" value="ParB/Sulfiredoxin"/>
    <property type="match status" value="1"/>
</dbReference>
<gene>
    <name evidence="1" type="ORF">ACPOL_0685</name>
</gene>
<dbReference type="KEGG" id="abas:ACPOL_0685"/>
<protein>
    <recommendedName>
        <fullName evidence="3">ParB/Sulfiredoxin domain-containing protein</fullName>
    </recommendedName>
</protein>
<dbReference type="Gene3D" id="3.90.1530.10">
    <property type="entry name" value="Conserved hypothetical protein from pyrococcus furiosus pfu- 392566-001, ParB domain"/>
    <property type="match status" value="1"/>
</dbReference>
<dbReference type="RefSeq" id="WP_114205759.1">
    <property type="nucleotide sequence ID" value="NZ_CP030840.1"/>
</dbReference>
<evidence type="ECO:0000313" key="1">
    <source>
        <dbReference type="EMBL" id="AXC10052.1"/>
    </source>
</evidence>
<organism evidence="1 2">
    <name type="scientific">Acidisarcina polymorpha</name>
    <dbReference type="NCBI Taxonomy" id="2211140"/>
    <lineage>
        <taxon>Bacteria</taxon>
        <taxon>Pseudomonadati</taxon>
        <taxon>Acidobacteriota</taxon>
        <taxon>Terriglobia</taxon>
        <taxon>Terriglobales</taxon>
        <taxon>Acidobacteriaceae</taxon>
        <taxon>Acidisarcina</taxon>
    </lineage>
</organism>
<dbReference type="EMBL" id="CP030840">
    <property type="protein sequence ID" value="AXC10052.1"/>
    <property type="molecule type" value="Genomic_DNA"/>
</dbReference>
<sequence length="335" mass="37806">MATKNLKIDQLELDLWNPRINKAEGQYEVMQRIIEDQDIKLAILAESIAEDGLNPMDRLLVMKSERKGKFVVLEGNRRTLALKILHSPAVLTGLDVRPGLRKRLEKAAENFDVTTIEPIDGFEVADRTEAAPWLLLRHSGENEGKGIVDWSGVAGKRFRGADPALQALDFVRQHASLSEEQKELLDDRFPITTTLDRLLSTPAVRKQIGVEIKVRPLEGITERDFPVPAPRAAAKRAQRTVPRNNIVPRHCRLTVTNSKTEEIYNELKKMRLDTFPNAIAVMLRVFMENSVDHYLTKVASPPISLKFTVAGQGDKDKSLKSKIEDASNPSRRYLF</sequence>
<accession>A0A2Z5FTK5</accession>
<proteinExistence type="predicted"/>
<dbReference type="AlphaFoldDB" id="A0A2Z5FTK5"/>
<dbReference type="InterPro" id="IPR036086">
    <property type="entry name" value="ParB/Sulfiredoxin_sf"/>
</dbReference>
<keyword evidence="2" id="KW-1185">Reference proteome</keyword>